<comment type="subunit">
    <text evidence="9">Homodimer.</text>
</comment>
<feature type="domain" description="SIS" evidence="11">
    <location>
        <begin position="463"/>
        <end position="604"/>
    </location>
</feature>
<evidence type="ECO:0000256" key="2">
    <source>
        <dbReference type="ARBA" id="ARBA00012916"/>
    </source>
</evidence>
<evidence type="ECO:0000256" key="3">
    <source>
        <dbReference type="ARBA" id="ARBA00016090"/>
    </source>
</evidence>
<evidence type="ECO:0000256" key="6">
    <source>
        <dbReference type="ARBA" id="ARBA00022679"/>
    </source>
</evidence>
<dbReference type="InterPro" id="IPR035466">
    <property type="entry name" value="GlmS/AgaS_SIS"/>
</dbReference>
<comment type="subcellular location">
    <subcellularLocation>
        <location evidence="9">Cytoplasm</location>
    </subcellularLocation>
</comment>
<dbReference type="PANTHER" id="PTHR10937">
    <property type="entry name" value="GLUCOSAMINE--FRUCTOSE-6-PHOSPHATE AMINOTRANSFERASE, ISOMERIZING"/>
    <property type="match status" value="1"/>
</dbReference>
<comment type="catalytic activity">
    <reaction evidence="1 9">
        <text>D-fructose 6-phosphate + L-glutamine = D-glucosamine 6-phosphate + L-glutamate</text>
        <dbReference type="Rhea" id="RHEA:13237"/>
        <dbReference type="ChEBI" id="CHEBI:29985"/>
        <dbReference type="ChEBI" id="CHEBI:58359"/>
        <dbReference type="ChEBI" id="CHEBI:58725"/>
        <dbReference type="ChEBI" id="CHEBI:61527"/>
        <dbReference type="EC" id="2.6.1.16"/>
    </reaction>
</comment>
<dbReference type="SUPFAM" id="SSF53697">
    <property type="entry name" value="SIS domain"/>
    <property type="match status" value="1"/>
</dbReference>
<keyword evidence="5 9" id="KW-0032">Aminotransferase</keyword>
<evidence type="ECO:0000256" key="1">
    <source>
        <dbReference type="ARBA" id="ARBA00001031"/>
    </source>
</evidence>
<dbReference type="CDD" id="cd05009">
    <property type="entry name" value="SIS_GlmS_GlmD_2"/>
    <property type="match status" value="1"/>
</dbReference>
<dbReference type="EMBL" id="DPVV01000004">
    <property type="protein sequence ID" value="HCL00815.1"/>
    <property type="molecule type" value="Genomic_DNA"/>
</dbReference>
<dbReference type="FunFam" id="3.40.50.10490:FF:000001">
    <property type="entry name" value="Glutamine--fructose-6-phosphate aminotransferase [isomerizing]"/>
    <property type="match status" value="1"/>
</dbReference>
<dbReference type="InterPro" id="IPR047084">
    <property type="entry name" value="GFAT_N"/>
</dbReference>
<dbReference type="Pfam" id="PF13522">
    <property type="entry name" value="GATase_6"/>
    <property type="match status" value="1"/>
</dbReference>
<evidence type="ECO:0000313" key="12">
    <source>
        <dbReference type="EMBL" id="HCL00815.1"/>
    </source>
</evidence>
<dbReference type="EC" id="2.6.1.16" evidence="2 9"/>
<protein>
    <recommendedName>
        <fullName evidence="3 9">Glutamine--fructose-6-phosphate aminotransferase [isomerizing]</fullName>
        <ecNumber evidence="2 9">2.6.1.16</ecNumber>
    </recommendedName>
    <alternativeName>
        <fullName evidence="9">D-fructose-6-phosphate amidotransferase</fullName>
    </alternativeName>
    <alternativeName>
        <fullName evidence="9">GFAT</fullName>
    </alternativeName>
    <alternativeName>
        <fullName evidence="9">Glucosamine-6-phosphate synthase</fullName>
    </alternativeName>
    <alternativeName>
        <fullName evidence="9">Hexosephosphate aminotransferase</fullName>
    </alternativeName>
    <alternativeName>
        <fullName evidence="9">L-glutamine--D-fructose-6-phosphate amidotransferase</fullName>
    </alternativeName>
</protein>
<feature type="active site" description="For Fru-6P isomerization activity" evidence="9">
    <location>
        <position position="609"/>
    </location>
</feature>
<dbReference type="GO" id="GO:0005829">
    <property type="term" value="C:cytosol"/>
    <property type="evidence" value="ECO:0007669"/>
    <property type="project" value="TreeGrafter"/>
</dbReference>
<sequence length="614" mass="67251">MCGIIGFTGHLNSAEVLLKGLGELEYRGYDSAGIACFMEGGIHVIKSVGKVASLKKKVPATFVSSCGIGHTRWATHGGVSEVNAHPHSCGKVTLIHNGIIENYHELEHELKLGGRQPISQTDTEIAAMLIDSLYHGDAYQTIKAAVDKLEGAYAFCILFSDQPDVIYCIRKGSPLVACSTEQGSVVASDMVALLRYSKDYFILPEFHIAKLTKTSITLTDLNQELVEPEMLSVTWDMSAAQKNGYKHYMLKEIYEQPEAITRTIAPRIKKYTEEESKKEYLLPDLACDNIPDSLFSGINRIIITACGTAMHAGLMGKVLLERLLRIPVTVDIASEFRYQDPIMDQNTLVITVSQSGETADTLAALRLAHEIGAKTLSIVNVKGSAIARESDYVFYTHAGPEIAVASTKAYTAQLSAFYILAFRFAYAKGCLSKHEVSNYLQTLYGVVPAIEEVLKQADYFKKISKELIHTENLFFIGRGMDSALACEGSIKLKEITYIHSEAYAAGELKHGTLSLITEGIPVIALATQGNVLSKMVSNMKEVRARGAMVICITTTDAAIESSLYDFRINIPTTEDIFTPYAAAVTLQMIAYYTSASRGLDVDQPRNLAKSVTVE</sequence>
<dbReference type="Pfam" id="PF01380">
    <property type="entry name" value="SIS"/>
    <property type="match status" value="2"/>
</dbReference>
<keyword evidence="6 9" id="KW-0808">Transferase</keyword>
<evidence type="ECO:0000256" key="7">
    <source>
        <dbReference type="ARBA" id="ARBA00022737"/>
    </source>
</evidence>
<dbReference type="GO" id="GO:0006487">
    <property type="term" value="P:protein N-linked glycosylation"/>
    <property type="evidence" value="ECO:0007669"/>
    <property type="project" value="TreeGrafter"/>
</dbReference>
<comment type="function">
    <text evidence="9">Catalyzes the first step in hexosamine metabolism, converting fructose-6P into glucosamine-6P using glutamine as a nitrogen source.</text>
</comment>
<dbReference type="GO" id="GO:0006047">
    <property type="term" value="P:UDP-N-acetylglucosamine metabolic process"/>
    <property type="evidence" value="ECO:0007669"/>
    <property type="project" value="TreeGrafter"/>
</dbReference>
<evidence type="ECO:0000256" key="9">
    <source>
        <dbReference type="HAMAP-Rule" id="MF_00164"/>
    </source>
</evidence>
<feature type="active site" description="Nucleophile; for GATase activity" evidence="9">
    <location>
        <position position="2"/>
    </location>
</feature>
<gene>
    <name evidence="9 12" type="primary">glmS</name>
    <name evidence="12" type="ORF">DHW61_00065</name>
</gene>
<dbReference type="GO" id="GO:0004360">
    <property type="term" value="F:glutamine-fructose-6-phosphate transaminase (isomerizing) activity"/>
    <property type="evidence" value="ECO:0007669"/>
    <property type="project" value="UniProtKB-UniRule"/>
</dbReference>
<dbReference type="NCBIfam" id="NF001484">
    <property type="entry name" value="PRK00331.1"/>
    <property type="match status" value="1"/>
</dbReference>
<dbReference type="InterPro" id="IPR035490">
    <property type="entry name" value="GlmS/FrlB_SIS"/>
</dbReference>
<dbReference type="GO" id="GO:0005975">
    <property type="term" value="P:carbohydrate metabolic process"/>
    <property type="evidence" value="ECO:0007669"/>
    <property type="project" value="UniProtKB-UniRule"/>
</dbReference>
<dbReference type="GO" id="GO:0097367">
    <property type="term" value="F:carbohydrate derivative binding"/>
    <property type="evidence" value="ECO:0007669"/>
    <property type="project" value="InterPro"/>
</dbReference>
<dbReference type="FunFam" id="3.40.50.10490:FF:000022">
    <property type="entry name" value="Glutamine--fructose-6-phosphate aminotransferase [isomerizing]"/>
    <property type="match status" value="1"/>
</dbReference>
<dbReference type="InterPro" id="IPR046348">
    <property type="entry name" value="SIS_dom_sf"/>
</dbReference>
<evidence type="ECO:0000256" key="4">
    <source>
        <dbReference type="ARBA" id="ARBA00022490"/>
    </source>
</evidence>
<dbReference type="PANTHER" id="PTHR10937:SF0">
    <property type="entry name" value="GLUTAMINE--FRUCTOSE-6-PHOSPHATE TRANSAMINASE (ISOMERIZING)"/>
    <property type="match status" value="1"/>
</dbReference>
<dbReference type="Gene3D" id="3.40.50.10490">
    <property type="entry name" value="Glucose-6-phosphate isomerase like protein, domain 1"/>
    <property type="match status" value="2"/>
</dbReference>
<feature type="initiator methionine" description="Removed" evidence="9">
    <location>
        <position position="1"/>
    </location>
</feature>
<keyword evidence="8" id="KW-0315">Glutamine amidotransferase</keyword>
<comment type="caution">
    <text evidence="12">The sequence shown here is derived from an EMBL/GenBank/DDBJ whole genome shotgun (WGS) entry which is preliminary data.</text>
</comment>
<evidence type="ECO:0000313" key="13">
    <source>
        <dbReference type="Proteomes" id="UP000262969"/>
    </source>
</evidence>
<dbReference type="HAMAP" id="MF_00164">
    <property type="entry name" value="GlmS"/>
    <property type="match status" value="1"/>
</dbReference>
<proteinExistence type="inferred from homology"/>
<dbReference type="CDD" id="cd00714">
    <property type="entry name" value="GFAT"/>
    <property type="match status" value="1"/>
</dbReference>
<dbReference type="PROSITE" id="PS51464">
    <property type="entry name" value="SIS"/>
    <property type="match status" value="2"/>
</dbReference>
<dbReference type="InterPro" id="IPR001347">
    <property type="entry name" value="SIS_dom"/>
</dbReference>
<dbReference type="NCBIfam" id="TIGR01135">
    <property type="entry name" value="glmS"/>
    <property type="match status" value="1"/>
</dbReference>
<feature type="domain" description="SIS" evidence="11">
    <location>
        <begin position="290"/>
        <end position="430"/>
    </location>
</feature>
<dbReference type="InterPro" id="IPR005855">
    <property type="entry name" value="GFAT"/>
</dbReference>
<evidence type="ECO:0000256" key="8">
    <source>
        <dbReference type="ARBA" id="ARBA00022962"/>
    </source>
</evidence>
<evidence type="ECO:0000259" key="10">
    <source>
        <dbReference type="PROSITE" id="PS51278"/>
    </source>
</evidence>
<dbReference type="InterPro" id="IPR017932">
    <property type="entry name" value="GATase_2_dom"/>
</dbReference>
<dbReference type="PROSITE" id="PS51278">
    <property type="entry name" value="GATASE_TYPE_2"/>
    <property type="match status" value="1"/>
</dbReference>
<keyword evidence="7" id="KW-0677">Repeat</keyword>
<dbReference type="AlphaFoldDB" id="A0A3D2X2P3"/>
<dbReference type="SUPFAM" id="SSF56235">
    <property type="entry name" value="N-terminal nucleophile aminohydrolases (Ntn hydrolases)"/>
    <property type="match status" value="1"/>
</dbReference>
<organism evidence="12 13">
    <name type="scientific">Lachnoclostridium phytofermentans</name>
    <dbReference type="NCBI Taxonomy" id="66219"/>
    <lineage>
        <taxon>Bacteria</taxon>
        <taxon>Bacillati</taxon>
        <taxon>Bacillota</taxon>
        <taxon>Clostridia</taxon>
        <taxon>Lachnospirales</taxon>
        <taxon>Lachnospiraceae</taxon>
    </lineage>
</organism>
<keyword evidence="4 9" id="KW-0963">Cytoplasm</keyword>
<feature type="domain" description="Glutamine amidotransferase type-2" evidence="10">
    <location>
        <begin position="2"/>
        <end position="214"/>
    </location>
</feature>
<dbReference type="Proteomes" id="UP000262969">
    <property type="component" value="Unassembled WGS sequence"/>
</dbReference>
<evidence type="ECO:0000256" key="5">
    <source>
        <dbReference type="ARBA" id="ARBA00022576"/>
    </source>
</evidence>
<dbReference type="Gene3D" id="3.60.20.10">
    <property type="entry name" value="Glutamine Phosphoribosylpyrophosphate, subunit 1, domain 1"/>
    <property type="match status" value="1"/>
</dbReference>
<reference evidence="12 13" key="1">
    <citation type="journal article" date="2018" name="Nat. Biotechnol.">
        <title>A standardized bacterial taxonomy based on genome phylogeny substantially revises the tree of life.</title>
        <authorList>
            <person name="Parks D.H."/>
            <person name="Chuvochina M."/>
            <person name="Waite D.W."/>
            <person name="Rinke C."/>
            <person name="Skarshewski A."/>
            <person name="Chaumeil P.A."/>
            <person name="Hugenholtz P."/>
        </authorList>
    </citation>
    <scope>NUCLEOTIDE SEQUENCE [LARGE SCALE GENOMIC DNA]</scope>
    <source>
        <strain evidence="12">UBA11728</strain>
    </source>
</reference>
<dbReference type="InterPro" id="IPR029055">
    <property type="entry name" value="Ntn_hydrolases_N"/>
</dbReference>
<accession>A0A3D2X2P3</accession>
<dbReference type="CDD" id="cd05008">
    <property type="entry name" value="SIS_GlmS_GlmD_1"/>
    <property type="match status" value="1"/>
</dbReference>
<dbReference type="GO" id="GO:0006002">
    <property type="term" value="P:fructose 6-phosphate metabolic process"/>
    <property type="evidence" value="ECO:0007669"/>
    <property type="project" value="TreeGrafter"/>
</dbReference>
<evidence type="ECO:0000259" key="11">
    <source>
        <dbReference type="PROSITE" id="PS51464"/>
    </source>
</evidence>
<name>A0A3D2X2P3_9FIRM</name>